<evidence type="ECO:0000313" key="6">
    <source>
        <dbReference type="EMBL" id="BAW16830.1"/>
    </source>
</evidence>
<dbReference type="Proteomes" id="UP000217792">
    <property type="component" value="Chromosome"/>
</dbReference>
<dbReference type="EMBL" id="AP014880">
    <property type="protein sequence ID" value="BAW16830.1"/>
    <property type="molecule type" value="Genomic_DNA"/>
</dbReference>
<evidence type="ECO:0000256" key="4">
    <source>
        <dbReference type="ARBA" id="ARBA00023136"/>
    </source>
</evidence>
<dbReference type="Pfam" id="PF04191">
    <property type="entry name" value="PEMT"/>
    <property type="match status" value="1"/>
</dbReference>
<comment type="subcellular location">
    <subcellularLocation>
        <location evidence="1">Endomembrane system</location>
        <topology evidence="1">Multi-pass membrane protein</topology>
    </subcellularLocation>
</comment>
<dbReference type="GO" id="GO:0012505">
    <property type="term" value="C:endomembrane system"/>
    <property type="evidence" value="ECO:0007669"/>
    <property type="project" value="UniProtKB-SubCell"/>
</dbReference>
<evidence type="ECO:0000256" key="2">
    <source>
        <dbReference type="ARBA" id="ARBA00022692"/>
    </source>
</evidence>
<protein>
    <recommendedName>
        <fullName evidence="8">Isoprenylcysteine carboxyl methyltransferase (ICMT) family protein</fullName>
    </recommendedName>
</protein>
<gene>
    <name evidence="6" type="ORF">SITYG_08470</name>
</gene>
<organism evidence="6 7">
    <name type="scientific">Streptococcus intermedius</name>
    <dbReference type="NCBI Taxonomy" id="1338"/>
    <lineage>
        <taxon>Bacteria</taxon>
        <taxon>Bacillati</taxon>
        <taxon>Bacillota</taxon>
        <taxon>Bacilli</taxon>
        <taxon>Lactobacillales</taxon>
        <taxon>Streptococcaceae</taxon>
        <taxon>Streptococcus</taxon>
        <taxon>Streptococcus anginosus group</taxon>
    </lineage>
</organism>
<dbReference type="Gene3D" id="1.20.120.1630">
    <property type="match status" value="1"/>
</dbReference>
<evidence type="ECO:0000256" key="3">
    <source>
        <dbReference type="ARBA" id="ARBA00022989"/>
    </source>
</evidence>
<feature type="transmembrane region" description="Helical" evidence="5">
    <location>
        <begin position="113"/>
        <end position="139"/>
    </location>
</feature>
<feature type="transmembrane region" description="Helical" evidence="5">
    <location>
        <begin position="68"/>
        <end position="88"/>
    </location>
</feature>
<evidence type="ECO:0000256" key="5">
    <source>
        <dbReference type="SAM" id="Phobius"/>
    </source>
</evidence>
<dbReference type="InterPro" id="IPR052527">
    <property type="entry name" value="Metal_cation-efflux_comp"/>
</dbReference>
<name>A0AAD1FJH2_STRIT</name>
<feature type="transmembrane region" description="Helical" evidence="5">
    <location>
        <begin position="43"/>
        <end position="61"/>
    </location>
</feature>
<keyword evidence="3 5" id="KW-1133">Transmembrane helix</keyword>
<dbReference type="InterPro" id="IPR007318">
    <property type="entry name" value="Phopholipid_MeTrfase"/>
</dbReference>
<accession>A0AAD1FJH2</accession>
<keyword evidence="2 5" id="KW-0812">Transmembrane</keyword>
<dbReference type="PANTHER" id="PTHR43847">
    <property type="entry name" value="BLL3993 PROTEIN"/>
    <property type="match status" value="1"/>
</dbReference>
<dbReference type="PANTHER" id="PTHR43847:SF1">
    <property type="entry name" value="BLL3993 PROTEIN"/>
    <property type="match status" value="1"/>
</dbReference>
<proteinExistence type="predicted"/>
<sequence>MLAVFFLIPFLLIRFPLLSHFGKNALSRAAYFAPVQGKEKVAYVIYQLSNLALFITSFLLEIKFDFSVFFYAGLAIYLLGLTLCAISMRDFARPDANGMNTKGLYRYSRNPMYVAYFVCFLGMALLTKSLTFFIILIIFQLSGHWIIHSEERWCLTQFDQAYRDYMRKVRRYL</sequence>
<dbReference type="RefSeq" id="WP_096362774.1">
    <property type="nucleotide sequence ID" value="NZ_AP014880.1"/>
</dbReference>
<keyword evidence="4 5" id="KW-0472">Membrane</keyword>
<reference evidence="6 7" key="1">
    <citation type="journal article" date="2017" name="Infect. Immun.">
        <title>Characterization of the Pathogenicity of Streptococcus intermedius TYG1620 Isolated from a Human Brain Abscess Based on the Complete Genome Sequence with Transcriptome Analysis and Transposon Mutagenesis in a Murine Subcutaneous Abscess Model.</title>
        <authorList>
            <person name="Hasegawa N."/>
            <person name="Sekizuka T."/>
            <person name="Sugi Y."/>
            <person name="Kawakami N."/>
            <person name="Ogasawara Y."/>
            <person name="Kato K."/>
            <person name="Yamashita A."/>
            <person name="Takeuchi F."/>
            <person name="Kuroda M."/>
        </authorList>
    </citation>
    <scope>NUCLEOTIDE SEQUENCE [LARGE SCALE GENOMIC DNA]</scope>
    <source>
        <strain evidence="6 7">TYG1620</strain>
    </source>
</reference>
<evidence type="ECO:0000313" key="7">
    <source>
        <dbReference type="Proteomes" id="UP000217792"/>
    </source>
</evidence>
<evidence type="ECO:0008006" key="8">
    <source>
        <dbReference type="Google" id="ProtNLM"/>
    </source>
</evidence>
<evidence type="ECO:0000256" key="1">
    <source>
        <dbReference type="ARBA" id="ARBA00004127"/>
    </source>
</evidence>
<dbReference type="AlphaFoldDB" id="A0AAD1FJH2"/>